<accession>A0A3Q0IZ69</accession>
<reference evidence="3" key="1">
    <citation type="submission" date="2025-08" db="UniProtKB">
        <authorList>
            <consortium name="RefSeq"/>
        </authorList>
    </citation>
    <scope>IDENTIFICATION</scope>
</reference>
<evidence type="ECO:0000313" key="2">
    <source>
        <dbReference type="Proteomes" id="UP000079169"/>
    </source>
</evidence>
<protein>
    <submittedName>
        <fullName evidence="3">Uncharacterized protein LOC103509638</fullName>
    </submittedName>
</protein>
<keyword evidence="2" id="KW-1185">Reference proteome</keyword>
<name>A0A3Q0IZ69_DIACI</name>
<dbReference type="AlphaFoldDB" id="A0A3Q0IZ69"/>
<dbReference type="GeneID" id="103509638"/>
<evidence type="ECO:0000256" key="1">
    <source>
        <dbReference type="SAM" id="MobiDB-lite"/>
    </source>
</evidence>
<proteinExistence type="predicted"/>
<dbReference type="KEGG" id="dci:103509638"/>
<dbReference type="RefSeq" id="XP_026679730.1">
    <property type="nucleotide sequence ID" value="XM_026823929.1"/>
</dbReference>
<organism evidence="2 3">
    <name type="scientific">Diaphorina citri</name>
    <name type="common">Asian citrus psyllid</name>
    <dbReference type="NCBI Taxonomy" id="121845"/>
    <lineage>
        <taxon>Eukaryota</taxon>
        <taxon>Metazoa</taxon>
        <taxon>Ecdysozoa</taxon>
        <taxon>Arthropoda</taxon>
        <taxon>Hexapoda</taxon>
        <taxon>Insecta</taxon>
        <taxon>Pterygota</taxon>
        <taxon>Neoptera</taxon>
        <taxon>Paraneoptera</taxon>
        <taxon>Hemiptera</taxon>
        <taxon>Sternorrhyncha</taxon>
        <taxon>Psylloidea</taxon>
        <taxon>Psyllidae</taxon>
        <taxon>Diaphorininae</taxon>
        <taxon>Diaphorina</taxon>
    </lineage>
</organism>
<feature type="region of interest" description="Disordered" evidence="1">
    <location>
        <begin position="324"/>
        <end position="359"/>
    </location>
</feature>
<dbReference type="Proteomes" id="UP000079169">
    <property type="component" value="Unplaced"/>
</dbReference>
<dbReference type="PaxDb" id="121845-A0A3Q0IZ69"/>
<sequence>MKAYINYCGTGLKSSFDQAITFLKHLSLQNKGNDKYEDLLNALQKMKNAIVHTNAPYYIPSVDLQNKIVHFISALDIVILSNYNMNDIHTETNSVETSSTKEGKYMSFLKIATNINNLIENDYTTKVPCKNTQDTVVMWINALSSYIQYCMAGVTNNKRWKEVQIYFHEMHKMIGKGSTNNIDTKLLKFLEKMKHVLFSIDGEILAEKTQDEIRSIIATLKMFQSSWNKVGIATNSAKGGLLLIEPMDNDTKLISLLKQVRVSAEGYSGIPSLGLQQEILDTVKQLQKCSSSWEKRSREKKSEVTTNVESSLIFWNQVTKKSTKEKEVANKETRKTKDSKMISKRNSQEPIGSLTPEKTKQYGIPEMCLPSYQTKSVINEIPRKDTSHGKVQATNEGVPTAFSRLISEQLSQVQCEEKIRSTQRKYSENLVTTIPYLNSTINKFIFDEISMTKDQIKSLNSALEQISPDGNMSLQSFKDMLSLLKSKDILDGKTVRHLDILINSFENLFMQGKKSDKELHIEEKENTTFNGNENYLQRFNDTIENSVHLVLHNIEEKENTTFNGNENYLQRFNDTIENSVHLIMKIALSLHKGK</sequence>
<feature type="compositionally biased region" description="Basic and acidic residues" evidence="1">
    <location>
        <begin position="324"/>
        <end position="341"/>
    </location>
</feature>
<gene>
    <name evidence="3" type="primary">LOC103509638</name>
</gene>
<evidence type="ECO:0000313" key="3">
    <source>
        <dbReference type="RefSeq" id="XP_026679730.1"/>
    </source>
</evidence>